<evidence type="ECO:0000313" key="7">
    <source>
        <dbReference type="Proteomes" id="UP000199039"/>
    </source>
</evidence>
<dbReference type="AlphaFoldDB" id="A0A1G6SUD2"/>
<dbReference type="GO" id="GO:0015074">
    <property type="term" value="P:DNA integration"/>
    <property type="evidence" value="ECO:0007669"/>
    <property type="project" value="InterPro"/>
</dbReference>
<evidence type="ECO:0000259" key="4">
    <source>
        <dbReference type="PROSITE" id="PS51898"/>
    </source>
</evidence>
<dbReference type="InterPro" id="IPR010998">
    <property type="entry name" value="Integrase_recombinase_N"/>
</dbReference>
<dbReference type="OrthoDB" id="1822491at2"/>
<keyword evidence="1 3" id="KW-0238">DNA-binding</keyword>
<sequence>MTRERRDRGDGGIFYEAARKRWVALLDLGSDETGRRQRMKITGTTRKEVKDKLAEAQRAKAQGLNLAERATTFAQAAELLLTRGLASNLSQNTRGNYEKMLRVNVLPVIGSKPLIALRAPDIERVLDRMAAKDHAASTMRLSLTLMRRVLKFAERRDLVQRNVANAVEAPAGPTKPRTGITPDEARRLLTAANSHRIGPMITLSLYLGLRPGEAAGLTWGAIDLDATPPVLHVTHSLQRIDEQMVLGPVKTPTSQRTIAMPPACVAALERQMELQALERSKNCEEWKNTLDLVFTSELGTPLNPSNVRRGVQAVATRAGLGHFHPHLLRHAAASLMSAAGMRIEDIADTLGHRSIIITAEIYRHPMTITRDRHLGALEGLLSRPGRGGHTSD</sequence>
<dbReference type="Gene3D" id="1.10.150.130">
    <property type="match status" value="1"/>
</dbReference>
<dbReference type="Pfam" id="PF22022">
    <property type="entry name" value="Phage_int_M"/>
    <property type="match status" value="1"/>
</dbReference>
<dbReference type="GO" id="GO:0006310">
    <property type="term" value="P:DNA recombination"/>
    <property type="evidence" value="ECO:0007669"/>
    <property type="project" value="UniProtKB-KW"/>
</dbReference>
<dbReference type="PANTHER" id="PTHR30349:SF91">
    <property type="entry name" value="INTA PROTEIN"/>
    <property type="match status" value="1"/>
</dbReference>
<dbReference type="Gene3D" id="1.10.443.10">
    <property type="entry name" value="Intergrase catalytic core"/>
    <property type="match status" value="1"/>
</dbReference>
<dbReference type="PROSITE" id="PS51898">
    <property type="entry name" value="TYR_RECOMBINASE"/>
    <property type="match status" value="1"/>
</dbReference>
<dbReference type="InterPro" id="IPR044068">
    <property type="entry name" value="CB"/>
</dbReference>
<keyword evidence="7" id="KW-1185">Reference proteome</keyword>
<dbReference type="EMBL" id="FMYH01000006">
    <property type="protein sequence ID" value="SDD20399.1"/>
    <property type="molecule type" value="Genomic_DNA"/>
</dbReference>
<evidence type="ECO:0000313" key="6">
    <source>
        <dbReference type="EMBL" id="SDD20399.1"/>
    </source>
</evidence>
<dbReference type="CDD" id="cd01189">
    <property type="entry name" value="INT_ICEBs1_C_like"/>
    <property type="match status" value="1"/>
</dbReference>
<dbReference type="STRING" id="1814289.SAMN05216410_2932"/>
<organism evidence="6 7">
    <name type="scientific">Sanguibacter gelidistatuariae</name>
    <dbReference type="NCBI Taxonomy" id="1814289"/>
    <lineage>
        <taxon>Bacteria</taxon>
        <taxon>Bacillati</taxon>
        <taxon>Actinomycetota</taxon>
        <taxon>Actinomycetes</taxon>
        <taxon>Micrococcales</taxon>
        <taxon>Sanguibacteraceae</taxon>
        <taxon>Sanguibacter</taxon>
    </lineage>
</organism>
<dbReference type="SUPFAM" id="SSF56349">
    <property type="entry name" value="DNA breaking-rejoining enzymes"/>
    <property type="match status" value="1"/>
</dbReference>
<proteinExistence type="predicted"/>
<feature type="domain" description="Core-binding (CB)" evidence="5">
    <location>
        <begin position="71"/>
        <end position="154"/>
    </location>
</feature>
<evidence type="ECO:0000259" key="5">
    <source>
        <dbReference type="PROSITE" id="PS51900"/>
    </source>
</evidence>
<accession>A0A1G6SUD2</accession>
<evidence type="ECO:0000256" key="3">
    <source>
        <dbReference type="PROSITE-ProRule" id="PRU01248"/>
    </source>
</evidence>
<evidence type="ECO:0000256" key="2">
    <source>
        <dbReference type="ARBA" id="ARBA00023172"/>
    </source>
</evidence>
<dbReference type="InterPro" id="IPR053876">
    <property type="entry name" value="Phage_int_M"/>
</dbReference>
<feature type="domain" description="Tyr recombinase" evidence="4">
    <location>
        <begin position="175"/>
        <end position="376"/>
    </location>
</feature>
<dbReference type="InterPro" id="IPR011010">
    <property type="entry name" value="DNA_brk_join_enz"/>
</dbReference>
<protein>
    <submittedName>
        <fullName evidence="6">Integrase</fullName>
    </submittedName>
</protein>
<dbReference type="GO" id="GO:0003677">
    <property type="term" value="F:DNA binding"/>
    <property type="evidence" value="ECO:0007669"/>
    <property type="project" value="UniProtKB-UniRule"/>
</dbReference>
<name>A0A1G6SUD2_9MICO</name>
<reference evidence="6 7" key="1">
    <citation type="submission" date="2016-09" db="EMBL/GenBank/DDBJ databases">
        <authorList>
            <person name="Capua I."/>
            <person name="De Benedictis P."/>
            <person name="Joannis T."/>
            <person name="Lombin L.H."/>
            <person name="Cattoli G."/>
        </authorList>
    </citation>
    <scope>NUCLEOTIDE SEQUENCE [LARGE SCALE GENOMIC DNA]</scope>
    <source>
        <strain evidence="6 7">ISLP-3</strain>
    </source>
</reference>
<dbReference type="PROSITE" id="PS51900">
    <property type="entry name" value="CB"/>
    <property type="match status" value="1"/>
</dbReference>
<dbReference type="Proteomes" id="UP000199039">
    <property type="component" value="Unassembled WGS sequence"/>
</dbReference>
<dbReference type="PANTHER" id="PTHR30349">
    <property type="entry name" value="PHAGE INTEGRASE-RELATED"/>
    <property type="match status" value="1"/>
</dbReference>
<dbReference type="RefSeq" id="WP_093184398.1">
    <property type="nucleotide sequence ID" value="NZ_FMYH01000006.1"/>
</dbReference>
<keyword evidence="2" id="KW-0233">DNA recombination</keyword>
<dbReference type="InterPro" id="IPR013762">
    <property type="entry name" value="Integrase-like_cat_sf"/>
</dbReference>
<gene>
    <name evidence="6" type="ORF">SAMN05216410_2932</name>
</gene>
<dbReference type="InterPro" id="IPR050090">
    <property type="entry name" value="Tyrosine_recombinase_XerCD"/>
</dbReference>
<evidence type="ECO:0000256" key="1">
    <source>
        <dbReference type="ARBA" id="ARBA00023125"/>
    </source>
</evidence>
<dbReference type="Pfam" id="PF00589">
    <property type="entry name" value="Phage_integrase"/>
    <property type="match status" value="1"/>
</dbReference>
<dbReference type="InterPro" id="IPR002104">
    <property type="entry name" value="Integrase_catalytic"/>
</dbReference>